<comment type="caution">
    <text evidence="5">The sequence shown here is derived from an EMBL/GenBank/DDBJ whole genome shotgun (WGS) entry which is preliminary data.</text>
</comment>
<gene>
    <name evidence="5" type="ORF">FRX31_004484</name>
</gene>
<accession>A0A7J6X809</accession>
<dbReference type="Gene3D" id="3.10.20.310">
    <property type="entry name" value="membrane protein fhac"/>
    <property type="match status" value="2"/>
</dbReference>
<dbReference type="Pfam" id="PF01103">
    <property type="entry name" value="Omp85"/>
    <property type="match status" value="1"/>
</dbReference>
<dbReference type="InterPro" id="IPR000184">
    <property type="entry name" value="Bac_surfAg_D15"/>
</dbReference>
<dbReference type="InterPro" id="IPR039910">
    <property type="entry name" value="D15-like"/>
</dbReference>
<keyword evidence="2" id="KW-0472">Membrane</keyword>
<keyword evidence="5" id="KW-0946">Virion</keyword>
<dbReference type="PANTHER" id="PTHR12815">
    <property type="entry name" value="SORTING AND ASSEMBLY MACHINERY SAMM50 PROTEIN FAMILY MEMBER"/>
    <property type="match status" value="1"/>
</dbReference>
<protein>
    <submittedName>
        <fullName evidence="5">Outer envelope protein 80 protein</fullName>
    </submittedName>
</protein>
<dbReference type="Gene3D" id="2.40.160.50">
    <property type="entry name" value="membrane protein fhac: a member of the omp85/tpsb transporter family"/>
    <property type="match status" value="1"/>
</dbReference>
<dbReference type="PANTHER" id="PTHR12815:SF32">
    <property type="entry name" value="OUTER ENVELOPE PROTEIN 80, CHLOROPLASTIC"/>
    <property type="match status" value="1"/>
</dbReference>
<dbReference type="GO" id="GO:0009658">
    <property type="term" value="P:chloroplast organization"/>
    <property type="evidence" value="ECO:0007669"/>
    <property type="project" value="TreeGrafter"/>
</dbReference>
<evidence type="ECO:0000256" key="1">
    <source>
        <dbReference type="ARBA" id="ARBA00022805"/>
    </source>
</evidence>
<dbReference type="OrthoDB" id="2013615at2759"/>
<keyword evidence="6" id="KW-1185">Reference proteome</keyword>
<feature type="domain" description="Bacterial surface antigen (D15)" evidence="4">
    <location>
        <begin position="274"/>
        <end position="535"/>
    </location>
</feature>
<dbReference type="AlphaFoldDB" id="A0A7J6X809"/>
<comment type="subcellular location">
    <subcellularLocation>
        <location evidence="3">Plastid</location>
        <location evidence="3">Chloroplast outer membrane</location>
    </subcellularLocation>
</comment>
<evidence type="ECO:0000256" key="2">
    <source>
        <dbReference type="ARBA" id="ARBA00023136"/>
    </source>
</evidence>
<dbReference type="EMBL" id="JABWDY010003452">
    <property type="protein sequence ID" value="KAF5205926.1"/>
    <property type="molecule type" value="Genomic_DNA"/>
</dbReference>
<evidence type="ECO:0000259" key="4">
    <source>
        <dbReference type="Pfam" id="PF01103"/>
    </source>
</evidence>
<dbReference type="Proteomes" id="UP000554482">
    <property type="component" value="Unassembled WGS sequence"/>
</dbReference>
<keyword evidence="1" id="KW-0934">Plastid</keyword>
<evidence type="ECO:0000256" key="3">
    <source>
        <dbReference type="ARBA" id="ARBA00024013"/>
    </source>
</evidence>
<keyword evidence="5" id="KW-0261">Viral envelope protein</keyword>
<evidence type="ECO:0000313" key="6">
    <source>
        <dbReference type="Proteomes" id="UP000554482"/>
    </source>
</evidence>
<organism evidence="5 6">
    <name type="scientific">Thalictrum thalictroides</name>
    <name type="common">Rue-anemone</name>
    <name type="synonym">Anemone thalictroides</name>
    <dbReference type="NCBI Taxonomy" id="46969"/>
    <lineage>
        <taxon>Eukaryota</taxon>
        <taxon>Viridiplantae</taxon>
        <taxon>Streptophyta</taxon>
        <taxon>Embryophyta</taxon>
        <taxon>Tracheophyta</taxon>
        <taxon>Spermatophyta</taxon>
        <taxon>Magnoliopsida</taxon>
        <taxon>Ranunculales</taxon>
        <taxon>Ranunculaceae</taxon>
        <taxon>Thalictroideae</taxon>
        <taxon>Thalictrum</taxon>
    </lineage>
</organism>
<dbReference type="GO" id="GO:0009793">
    <property type="term" value="P:embryo development ending in seed dormancy"/>
    <property type="evidence" value="ECO:0007669"/>
    <property type="project" value="TreeGrafter"/>
</dbReference>
<sequence length="537" mass="58930">MPLNLSNHPFCSITSNLNKTVESFNNFISSIINHDKNQNFSPDNAASSLLSTSSLAIAQPVKLNTQVKKPLSFKFPFSSWFGRKEDKKDIQFKGFVCEGASNLPSNIFEDLIRSRYGEIVDTHSLNELIQSVNGWYKDNGLFGRVSNLEVLANGIINIKVLETEVNNIDLQFFDRLTGEPTAGKTKPETIFRQLDTKKGDVYGLFRAQRDLKAIYDMGIMENVNIISKPGNAGKLDLTLNLVEGVNTGFHPDLGLTVNGLSSRLIGNFEYFNKNLFGKNQKLNVSWKGSGQHDFNFGISYVDPCIDDKRTSRTIALQKSRTPLFDRVFAGLEFSRHLREKWRGASGLIYHRVGTTGNETRDDMLLAKFESEYSDNCRNSKILFRMEQGLPIVPGWLGFNRVSVDAKKDVEVGPACLRLRLSGGHMVGDFSPHEAFAIGGTNSVRGYEEGAMGSGPSCLVASGEVSLPLFMGVKGTVFADYGSNLGSGSVVAGDGGAAIGYGHGVGIVWDSPLGPLRLECALNDRGERKIHLGGGFRD</sequence>
<name>A0A7J6X809_THATH</name>
<evidence type="ECO:0000313" key="5">
    <source>
        <dbReference type="EMBL" id="KAF5205926.1"/>
    </source>
</evidence>
<keyword evidence="1" id="KW-1002">Plastid outer membrane</keyword>
<dbReference type="GO" id="GO:0009707">
    <property type="term" value="C:chloroplast outer membrane"/>
    <property type="evidence" value="ECO:0007669"/>
    <property type="project" value="UniProtKB-SubCell"/>
</dbReference>
<reference evidence="5 6" key="1">
    <citation type="submission" date="2020-06" db="EMBL/GenBank/DDBJ databases">
        <title>Transcriptomic and genomic resources for Thalictrum thalictroides and T. hernandezii: Facilitating candidate gene discovery in an emerging model plant lineage.</title>
        <authorList>
            <person name="Arias T."/>
            <person name="Riano-Pachon D.M."/>
            <person name="Di Stilio V.S."/>
        </authorList>
    </citation>
    <scope>NUCLEOTIDE SEQUENCE [LARGE SCALE GENOMIC DNA]</scope>
    <source>
        <strain evidence="6">cv. WT478/WT964</strain>
        <tissue evidence="5">Leaves</tissue>
    </source>
</reference>
<proteinExistence type="predicted"/>